<feature type="compositionally biased region" description="Basic and acidic residues" evidence="2">
    <location>
        <begin position="220"/>
        <end position="229"/>
    </location>
</feature>
<accession>A0A1R3REC8</accession>
<sequence length="553" mass="60772">MSGTSLSTARSGSAESHLADPPASDSTSADACFDTALPPMSSKQLVVSTRRPPRGSESSLIANSLRGNSRAVATLQYSPGTTTIARGPSTHRRTGSTLKTVMRKIFTRKNRGQEDGEEDPAHGCFGNQSPRSDRSFDKPLPLSGSLNGKSISPLQHEIGPVTSWEEALRKLEPHPRRRRATLPSLIFSDDESRGALEAVVNSDRPTSKRDNSPHANSDPDEARRREVRQIKRRSRSATALRGMAKDHLMSPIQWRRRSLESYAGSTTFGAPSEIDASERPPTRTTVASAPKPTTEPSFLEEADEEDDEDEDMQEENISPMVGTLVNSLQHDENVTLEQRLTTLEVKLIDLECAIARMQSGRSETPAEASGQKKSSPTTSRHKRKQSSARSPSGSDEAPNAKSPGADRPLSTSTLRPNHLHRSRTLQAPSSTSLHECNNTISVEQYSALVMLLRREQSARRNLEEQVSSLRGDVEQLTRMARESMGPMYPVRTIDSQDIIRMRQALGPSPTNSAPTEKISPDCDSEERPELPPKGDVYHPRWPSARRVEVGGMI</sequence>
<organism evidence="3 4">
    <name type="scientific">Aspergillus carbonarius (strain ITEM 5010)</name>
    <dbReference type="NCBI Taxonomy" id="602072"/>
    <lineage>
        <taxon>Eukaryota</taxon>
        <taxon>Fungi</taxon>
        <taxon>Dikarya</taxon>
        <taxon>Ascomycota</taxon>
        <taxon>Pezizomycotina</taxon>
        <taxon>Eurotiomycetes</taxon>
        <taxon>Eurotiomycetidae</taxon>
        <taxon>Eurotiales</taxon>
        <taxon>Aspergillaceae</taxon>
        <taxon>Aspergillus</taxon>
        <taxon>Aspergillus subgen. Circumdati</taxon>
    </lineage>
</organism>
<evidence type="ECO:0000313" key="4">
    <source>
        <dbReference type="Proteomes" id="UP000188318"/>
    </source>
</evidence>
<proteinExistence type="predicted"/>
<dbReference type="VEuPathDB" id="FungiDB:ASPCADRAFT_174804"/>
<dbReference type="AlphaFoldDB" id="A0A1R3REC8"/>
<keyword evidence="4" id="KW-1185">Reference proteome</keyword>
<feature type="compositionally biased region" description="Polar residues" evidence="2">
    <location>
        <begin position="1"/>
        <end position="14"/>
    </location>
</feature>
<dbReference type="OrthoDB" id="5428925at2759"/>
<evidence type="ECO:0000256" key="2">
    <source>
        <dbReference type="SAM" id="MobiDB-lite"/>
    </source>
</evidence>
<feature type="compositionally biased region" description="Polar residues" evidence="2">
    <location>
        <begin position="75"/>
        <end position="84"/>
    </location>
</feature>
<feature type="compositionally biased region" description="Acidic residues" evidence="2">
    <location>
        <begin position="298"/>
        <end position="314"/>
    </location>
</feature>
<dbReference type="Proteomes" id="UP000188318">
    <property type="component" value="Unassembled WGS sequence"/>
</dbReference>
<feature type="compositionally biased region" description="Basic residues" evidence="2">
    <location>
        <begin position="101"/>
        <end position="110"/>
    </location>
</feature>
<gene>
    <name evidence="3" type="ORF">ASPCADRAFT_174804</name>
</gene>
<keyword evidence="1" id="KW-0175">Coiled coil</keyword>
<feature type="compositionally biased region" description="Polar residues" evidence="2">
    <location>
        <begin position="144"/>
        <end position="153"/>
    </location>
</feature>
<evidence type="ECO:0000256" key="1">
    <source>
        <dbReference type="SAM" id="Coils"/>
    </source>
</evidence>
<evidence type="ECO:0000313" key="3">
    <source>
        <dbReference type="EMBL" id="OOF92840.1"/>
    </source>
</evidence>
<feature type="compositionally biased region" description="Polar residues" evidence="2">
    <location>
        <begin position="56"/>
        <end position="67"/>
    </location>
</feature>
<dbReference type="EMBL" id="KV907506">
    <property type="protein sequence ID" value="OOF92840.1"/>
    <property type="molecule type" value="Genomic_DNA"/>
</dbReference>
<feature type="region of interest" description="Disordered" evidence="2">
    <location>
        <begin position="505"/>
        <end position="540"/>
    </location>
</feature>
<feature type="region of interest" description="Disordered" evidence="2">
    <location>
        <begin position="1"/>
        <end position="318"/>
    </location>
</feature>
<feature type="coiled-coil region" evidence="1">
    <location>
        <begin position="452"/>
        <end position="479"/>
    </location>
</feature>
<feature type="region of interest" description="Disordered" evidence="2">
    <location>
        <begin position="359"/>
        <end position="433"/>
    </location>
</feature>
<dbReference type="STRING" id="602072.A0A1R3REC8"/>
<feature type="compositionally biased region" description="Polar residues" evidence="2">
    <location>
        <begin position="424"/>
        <end position="433"/>
    </location>
</feature>
<dbReference type="OMA" id="DSDWDRS"/>
<feature type="compositionally biased region" description="Basic and acidic residues" evidence="2">
    <location>
        <begin position="525"/>
        <end position="538"/>
    </location>
</feature>
<reference evidence="4" key="1">
    <citation type="journal article" date="2017" name="Genome Biol.">
        <title>Comparative genomics reveals high biological diversity and specific adaptations in the industrially and medically important fungal genus Aspergillus.</title>
        <authorList>
            <person name="de Vries R.P."/>
            <person name="Riley R."/>
            <person name="Wiebenga A."/>
            <person name="Aguilar-Osorio G."/>
            <person name="Amillis S."/>
            <person name="Uchima C.A."/>
            <person name="Anderluh G."/>
            <person name="Asadollahi M."/>
            <person name="Askin M."/>
            <person name="Barry K."/>
            <person name="Battaglia E."/>
            <person name="Bayram O."/>
            <person name="Benocci T."/>
            <person name="Braus-Stromeyer S.A."/>
            <person name="Caldana C."/>
            <person name="Canovas D."/>
            <person name="Cerqueira G.C."/>
            <person name="Chen F."/>
            <person name="Chen W."/>
            <person name="Choi C."/>
            <person name="Clum A."/>
            <person name="Dos Santos R.A."/>
            <person name="Damasio A.R."/>
            <person name="Diallinas G."/>
            <person name="Emri T."/>
            <person name="Fekete E."/>
            <person name="Flipphi M."/>
            <person name="Freyberg S."/>
            <person name="Gallo A."/>
            <person name="Gournas C."/>
            <person name="Habgood R."/>
            <person name="Hainaut M."/>
            <person name="Harispe M.L."/>
            <person name="Henrissat B."/>
            <person name="Hilden K.S."/>
            <person name="Hope R."/>
            <person name="Hossain A."/>
            <person name="Karabika E."/>
            <person name="Karaffa L."/>
            <person name="Karanyi Z."/>
            <person name="Krasevec N."/>
            <person name="Kuo A."/>
            <person name="Kusch H."/>
            <person name="LaButti K."/>
            <person name="Lagendijk E.L."/>
            <person name="Lapidus A."/>
            <person name="Levasseur A."/>
            <person name="Lindquist E."/>
            <person name="Lipzen A."/>
            <person name="Logrieco A.F."/>
            <person name="MacCabe A."/>
            <person name="Maekelae M.R."/>
            <person name="Malavazi I."/>
            <person name="Melin P."/>
            <person name="Meyer V."/>
            <person name="Mielnichuk N."/>
            <person name="Miskei M."/>
            <person name="Molnar A.P."/>
            <person name="Mule G."/>
            <person name="Ngan C.Y."/>
            <person name="Orejas M."/>
            <person name="Orosz E."/>
            <person name="Ouedraogo J.P."/>
            <person name="Overkamp K.M."/>
            <person name="Park H.-S."/>
            <person name="Perrone G."/>
            <person name="Piumi F."/>
            <person name="Punt P.J."/>
            <person name="Ram A.F."/>
            <person name="Ramon A."/>
            <person name="Rauscher S."/>
            <person name="Record E."/>
            <person name="Riano-Pachon D.M."/>
            <person name="Robert V."/>
            <person name="Roehrig J."/>
            <person name="Ruller R."/>
            <person name="Salamov A."/>
            <person name="Salih N.S."/>
            <person name="Samson R.A."/>
            <person name="Sandor E."/>
            <person name="Sanguinetti M."/>
            <person name="Schuetze T."/>
            <person name="Sepcic K."/>
            <person name="Shelest E."/>
            <person name="Sherlock G."/>
            <person name="Sophianopoulou V."/>
            <person name="Squina F.M."/>
            <person name="Sun H."/>
            <person name="Susca A."/>
            <person name="Todd R.B."/>
            <person name="Tsang A."/>
            <person name="Unkles S.E."/>
            <person name="van de Wiele N."/>
            <person name="van Rossen-Uffink D."/>
            <person name="Oliveira J.V."/>
            <person name="Vesth T.C."/>
            <person name="Visser J."/>
            <person name="Yu J.-H."/>
            <person name="Zhou M."/>
            <person name="Andersen M.R."/>
            <person name="Archer D.B."/>
            <person name="Baker S.E."/>
            <person name="Benoit I."/>
            <person name="Brakhage A.A."/>
            <person name="Braus G.H."/>
            <person name="Fischer R."/>
            <person name="Frisvad J.C."/>
            <person name="Goldman G.H."/>
            <person name="Houbraken J."/>
            <person name="Oakley B."/>
            <person name="Pocsi I."/>
            <person name="Scazzocchio C."/>
            <person name="Seiboth B."/>
            <person name="vanKuyk P.A."/>
            <person name="Wortman J."/>
            <person name="Dyer P.S."/>
            <person name="Grigoriev I.V."/>
        </authorList>
    </citation>
    <scope>NUCLEOTIDE SEQUENCE [LARGE SCALE GENOMIC DNA]</scope>
    <source>
        <strain evidence="4">ITEM 5010</strain>
    </source>
</reference>
<protein>
    <submittedName>
        <fullName evidence="3">Uncharacterized protein</fullName>
    </submittedName>
</protein>
<name>A0A1R3REC8_ASPC5</name>